<proteinExistence type="predicted"/>
<gene>
    <name evidence="2" type="ORF">VKT23_006540</name>
</gene>
<evidence type="ECO:0000313" key="3">
    <source>
        <dbReference type="Proteomes" id="UP001498398"/>
    </source>
</evidence>
<name>A0ABR1JNZ1_9AGAR</name>
<evidence type="ECO:0000256" key="1">
    <source>
        <dbReference type="SAM" id="MobiDB-lite"/>
    </source>
</evidence>
<feature type="compositionally biased region" description="Polar residues" evidence="1">
    <location>
        <begin position="60"/>
        <end position="81"/>
    </location>
</feature>
<feature type="region of interest" description="Disordered" evidence="1">
    <location>
        <begin position="1"/>
        <end position="81"/>
    </location>
</feature>
<protein>
    <submittedName>
        <fullName evidence="2">Uncharacterized protein</fullName>
    </submittedName>
</protein>
<feature type="compositionally biased region" description="Polar residues" evidence="1">
    <location>
        <begin position="1"/>
        <end position="32"/>
    </location>
</feature>
<keyword evidence="3" id="KW-1185">Reference proteome</keyword>
<feature type="region of interest" description="Disordered" evidence="1">
    <location>
        <begin position="329"/>
        <end position="368"/>
    </location>
</feature>
<dbReference type="EMBL" id="JBANRG010000008">
    <property type="protein sequence ID" value="KAK7464373.1"/>
    <property type="molecule type" value="Genomic_DNA"/>
</dbReference>
<reference evidence="2 3" key="1">
    <citation type="submission" date="2024-01" db="EMBL/GenBank/DDBJ databases">
        <title>A draft genome for the cacao thread blight pathogen Marasmiellus scandens.</title>
        <authorList>
            <person name="Baruah I.K."/>
            <person name="Leung J."/>
            <person name="Bukari Y."/>
            <person name="Amoako-Attah I."/>
            <person name="Meinhardt L.W."/>
            <person name="Bailey B.A."/>
            <person name="Cohen S.P."/>
        </authorList>
    </citation>
    <scope>NUCLEOTIDE SEQUENCE [LARGE SCALE GENOMIC DNA]</scope>
    <source>
        <strain evidence="2 3">GH-19</strain>
    </source>
</reference>
<organism evidence="2 3">
    <name type="scientific">Marasmiellus scandens</name>
    <dbReference type="NCBI Taxonomy" id="2682957"/>
    <lineage>
        <taxon>Eukaryota</taxon>
        <taxon>Fungi</taxon>
        <taxon>Dikarya</taxon>
        <taxon>Basidiomycota</taxon>
        <taxon>Agaricomycotina</taxon>
        <taxon>Agaricomycetes</taxon>
        <taxon>Agaricomycetidae</taxon>
        <taxon>Agaricales</taxon>
        <taxon>Marasmiineae</taxon>
        <taxon>Omphalotaceae</taxon>
        <taxon>Marasmiellus</taxon>
    </lineage>
</organism>
<evidence type="ECO:0000313" key="2">
    <source>
        <dbReference type="EMBL" id="KAK7464373.1"/>
    </source>
</evidence>
<sequence>MTFSTPPGRSVDSQTPLHSNALDSLGHNQTPLWSPAASAQSPSPPSQDTPHDASPFAMPSGNSFGSRAYRSQPSESSFQDSDISMGMITPLIVDTVAKDFQLEEWQRSILQNFVQLSTVGLGLQQADVLMRLYHLALQFHLFNRRFEGDENANSLKAMLADLKIRLVTSFVLTSDQSVSMQPLYQITMDRHFDIQKTIRLIAQELLYNPMRTCYREMDKDVFDYISERQKAMRFENIFGDPAREKVLEKEIARTCSSVRNGFRQHIRDSVENKTTLVNFTYAMNKIYCRAGGEKFSSQTLLLRNAILRRFIWDNPHSVWKQESVKDIASSTTSNGNEDDSAQPAGSFLLDEEEPSKKRRKLPEKTGGRIPKGKDFWSLVDKFYDEKKKEFGKKITDPNWKSYVDGVLKFDEAGFKDPQCIATGTVNMTTPTSAGPALTLTGRDIMQTGTNEVLGQNWGGNPTITGAGLVGHGPGSSVLGLLNRGS</sequence>
<dbReference type="Proteomes" id="UP001498398">
    <property type="component" value="Unassembled WGS sequence"/>
</dbReference>
<comment type="caution">
    <text evidence="2">The sequence shown here is derived from an EMBL/GenBank/DDBJ whole genome shotgun (WGS) entry which is preliminary data.</text>
</comment>
<accession>A0ABR1JNZ1</accession>